<dbReference type="Proteomes" id="UP000001318">
    <property type="component" value="Plasmid pCSL1"/>
</dbReference>
<dbReference type="EMBL" id="AM849036">
    <property type="protein sequence ID" value="CAQ03358.1"/>
    <property type="molecule type" value="Genomic_DNA"/>
</dbReference>
<reference evidence="1 2" key="1">
    <citation type="journal article" date="2008" name="J. Bacteriol.">
        <title>Genome of the actinomycete plant pathogen Clavibacter michiganensis subsp. sepedonicus suggests recent niche adaptation.</title>
        <authorList>
            <person name="Bentley S.D."/>
            <person name="Corton C."/>
            <person name="Brown S.E."/>
            <person name="Barron A."/>
            <person name="Clark L."/>
            <person name="Doggett J."/>
            <person name="Harris B."/>
            <person name="Ormond D."/>
            <person name="Quail M.A."/>
            <person name="May G."/>
            <person name="Francis D."/>
            <person name="Knudson D."/>
            <person name="Parkhill J."/>
            <person name="Ishimaru C.A."/>
        </authorList>
    </citation>
    <scope>NUCLEOTIDE SEQUENCE [LARGE SCALE GENOMIC DNA]</scope>
    <source>
        <strain evidence="2">ATCC 33113 / DSM 20744 / JCM 9667 / LMG 2889 / ICMP 2535 / C-1</strain>
    </source>
</reference>
<accession>B0RJG8</accession>
<geneLocation type="plasmid" evidence="1 2">
    <name>pCSL1</name>
</geneLocation>
<dbReference type="HOGENOM" id="CLU_1259588_0_0_11"/>
<organism evidence="1 2">
    <name type="scientific">Clavibacter sepedonicus</name>
    <name type="common">Clavibacter michiganensis subsp. sepedonicus</name>
    <dbReference type="NCBI Taxonomy" id="31964"/>
    <lineage>
        <taxon>Bacteria</taxon>
        <taxon>Bacillati</taxon>
        <taxon>Actinomycetota</taxon>
        <taxon>Actinomycetes</taxon>
        <taxon>Micrococcales</taxon>
        <taxon>Microbacteriaceae</taxon>
        <taxon>Clavibacter</taxon>
    </lineage>
</organism>
<sequence>MVYLAIHACDVFELEVEVDSITNPAPVEISPTDAHHYAGIIETVLDAERTAPGLPHHTATTRPVGRSATHDVNNAARGPRSPHPASADGRHTDPQHNPRARHRTRARPPLGEGPRHEATDSVGAVNMDVNRAVEIFSGHGFESAAQVHATYSMSHHGVDVRVEVLDFGQAAGNVRYMATAWQPEVPEEERVLNSKGLSIGNAAGTVDEALEGPHWWIFT</sequence>
<keyword evidence="2" id="KW-1185">Reference proteome</keyword>
<evidence type="ECO:0000313" key="2">
    <source>
        <dbReference type="Proteomes" id="UP000001318"/>
    </source>
</evidence>
<proteinExistence type="predicted"/>
<keyword evidence="1" id="KW-0614">Plasmid</keyword>
<protein>
    <submittedName>
        <fullName evidence="1">Uncharacterized protein</fullName>
    </submittedName>
</protein>
<gene>
    <name evidence="1" type="ordered locus">pCSL0116</name>
</gene>
<name>B0RJG8_CLASE</name>
<evidence type="ECO:0000313" key="1">
    <source>
        <dbReference type="EMBL" id="CAQ03358.1"/>
    </source>
</evidence>
<dbReference type="AlphaFoldDB" id="B0RJG8"/>
<dbReference type="KEGG" id="cms:pCSL0116"/>